<dbReference type="PANTHER" id="PTHR14237:SF80">
    <property type="entry name" value="MOLYBDENUM COFACTOR SULFURASE"/>
    <property type="match status" value="1"/>
</dbReference>
<evidence type="ECO:0000313" key="3">
    <source>
        <dbReference type="Proteomes" id="UP000567885"/>
    </source>
</evidence>
<feature type="compositionally biased region" description="Low complexity" evidence="1">
    <location>
        <begin position="505"/>
        <end position="524"/>
    </location>
</feature>
<keyword evidence="3" id="KW-1185">Reference proteome</keyword>
<dbReference type="InterPro" id="IPR015421">
    <property type="entry name" value="PyrdxlP-dep_Trfase_major"/>
</dbReference>
<feature type="compositionally biased region" description="Polar residues" evidence="1">
    <location>
        <begin position="1155"/>
        <end position="1171"/>
    </location>
</feature>
<dbReference type="InterPro" id="IPR015422">
    <property type="entry name" value="PyrdxlP-dep_Trfase_small"/>
</dbReference>
<accession>A0A8H5WQM4</accession>
<protein>
    <submittedName>
        <fullName evidence="2">Molybdenum cofactor sulfurase</fullName>
    </submittedName>
</protein>
<dbReference type="OrthoDB" id="420046at2759"/>
<feature type="region of interest" description="Disordered" evidence="1">
    <location>
        <begin position="769"/>
        <end position="803"/>
    </location>
</feature>
<sequence>MEYNSSVEDFREYEYPNMAQGAYLDHGGATVYARSVVTGFSQTMIGNLWGNPHSENLPAKLSGDMVDSVRAKTLSFLGADPEHFDLVFVANATAGIKLVADAFRDIGENTPTKSFWYGYHREAHTSIIGVRALTSGDNHCFEDDGGVEDWISRPFNCHARRGKATSLGLFAYPGQSNLSGRRLPKDWPGRIRKHPQLRNTYTLFDAAALAMTSSLSPLFDDPSEAPDFTCLSIYFGGGTVTQLSPLQDNRVTKKVPGLGNHILALGIAIDTHLRLYGSMRTMQDMITRHCNYLARSLYELLMDLKHFNGSPVIELYVDNPCMYGDSSVQGPTFAFNVLREDGSYVPWPEVEKLANDAGVYIRAGGVCCPGGVTKALELEEWEWNRVFSSGHACGSSAMAIIHERPTGIVRASLGAMTTEREIQALVSFLRNEFIIESATIPRLLGPSKDMPLRDTHSYLLRTASDKGSSTRYACSVFAYSIYAAVSIVKMAKKKNKEPSSGGGDASQTTTQPSSTATANGGSTKKSNKSKELKKSSSASCSQTLNISRNKHWRYISAFHGAWLQMPIEVLEVIVNVNWNTPRPRPIDPAVLFDLLKIRRLVEEATNLTVRAASDIASPLLTNVHGSLPGNDHMYSLGMTGSGHGVKLTSERRFRMREHASQKLARAYRLDEIACSVAIMQGASPIEEIGALVLHRKPQDPDAKYVHFFHEKIPSRQLVESTSLQPLTDIISENPQQSEALRTRATVKTFREDYRGAAADLTLALTVSRIHQSNQPKEETQSLQGRRRRPEATPTEEDQPRGLDSQLLFLRGTSYLSLACQYIESSIPSVTSQEQNGHVGADNLNGNINPELDGVEPSLDDNSLLEQVEAQKLVKKYAKYALRDLLAFMSHLEYAPNLPTSVVKDFNDRVNLSVQGVRNPRPSEATNFLEPYTIYPISQLFAAVPPSDLPAYPSQELTNFNDTQPPEVPKTCEWLTYHPFLNDALHSLLLCHCLAQTSAKELQRHTYMAARLARITDGHPIFQPSRSPARSDWVEVLRRADDSWLQLNASWETLCKPVPLPFYYGPFIPILPDHAKDHIGVSREEAAAAAASLIDGNIRTGPSPDELHRQQLREHTQRVRDALNDERVCDEDTFRAAILAREKRAEKDRAAVAAANGTSLDSTSVTNNSATKRSAADDSNDFPVCTARANSIARWVRGAPIVTGTTRRKKRTKKVGANAEALADSAAKSNLEA</sequence>
<dbReference type="InterPro" id="IPR015424">
    <property type="entry name" value="PyrdxlP-dep_Trfase"/>
</dbReference>
<dbReference type="Gene3D" id="3.40.640.10">
    <property type="entry name" value="Type I PLP-dependent aspartate aminotransferase-like (Major domain)"/>
    <property type="match status" value="1"/>
</dbReference>
<dbReference type="SUPFAM" id="SSF53383">
    <property type="entry name" value="PLP-dependent transferases"/>
    <property type="match status" value="1"/>
</dbReference>
<feature type="region of interest" description="Disordered" evidence="1">
    <location>
        <begin position="1151"/>
        <end position="1179"/>
    </location>
</feature>
<organism evidence="2 3">
    <name type="scientific">Fusarium heterosporum</name>
    <dbReference type="NCBI Taxonomy" id="42747"/>
    <lineage>
        <taxon>Eukaryota</taxon>
        <taxon>Fungi</taxon>
        <taxon>Dikarya</taxon>
        <taxon>Ascomycota</taxon>
        <taxon>Pezizomycotina</taxon>
        <taxon>Sordariomycetes</taxon>
        <taxon>Hypocreomycetidae</taxon>
        <taxon>Hypocreales</taxon>
        <taxon>Nectriaceae</taxon>
        <taxon>Fusarium</taxon>
        <taxon>Fusarium heterosporum species complex</taxon>
    </lineage>
</organism>
<comment type="caution">
    <text evidence="2">The sequence shown here is derived from an EMBL/GenBank/DDBJ whole genome shotgun (WGS) entry which is preliminary data.</text>
</comment>
<gene>
    <name evidence="2" type="ORF">FHETE_4020</name>
</gene>
<dbReference type="PANTHER" id="PTHR14237">
    <property type="entry name" value="MOLYBDOPTERIN COFACTOR SULFURASE MOSC"/>
    <property type="match status" value="1"/>
</dbReference>
<dbReference type="EMBL" id="JAAGWQ010000064">
    <property type="protein sequence ID" value="KAF5671807.1"/>
    <property type="molecule type" value="Genomic_DNA"/>
</dbReference>
<dbReference type="AlphaFoldDB" id="A0A8H5WQM4"/>
<name>A0A8H5WQM4_FUSHE</name>
<evidence type="ECO:0000313" key="2">
    <source>
        <dbReference type="EMBL" id="KAF5671807.1"/>
    </source>
</evidence>
<dbReference type="Proteomes" id="UP000567885">
    <property type="component" value="Unassembled WGS sequence"/>
</dbReference>
<feature type="region of interest" description="Disordered" evidence="1">
    <location>
        <begin position="1203"/>
        <end position="1232"/>
    </location>
</feature>
<feature type="region of interest" description="Disordered" evidence="1">
    <location>
        <begin position="494"/>
        <end position="540"/>
    </location>
</feature>
<dbReference type="GO" id="GO:0043545">
    <property type="term" value="P:molybdopterin cofactor metabolic process"/>
    <property type="evidence" value="ECO:0007669"/>
    <property type="project" value="TreeGrafter"/>
</dbReference>
<evidence type="ECO:0000256" key="1">
    <source>
        <dbReference type="SAM" id="MobiDB-lite"/>
    </source>
</evidence>
<dbReference type="Gene3D" id="3.90.1150.10">
    <property type="entry name" value="Aspartate Aminotransferase, domain 1"/>
    <property type="match status" value="1"/>
</dbReference>
<reference evidence="2 3" key="1">
    <citation type="submission" date="2020-05" db="EMBL/GenBank/DDBJ databases">
        <title>Identification and distribution of gene clusters putatively required for synthesis of sphingolipid metabolism inhibitors in phylogenetically diverse species of the filamentous fungus Fusarium.</title>
        <authorList>
            <person name="Kim H.-S."/>
            <person name="Busman M."/>
            <person name="Brown D.W."/>
            <person name="Divon H."/>
            <person name="Uhlig S."/>
            <person name="Proctor R.H."/>
        </authorList>
    </citation>
    <scope>NUCLEOTIDE SEQUENCE [LARGE SCALE GENOMIC DNA]</scope>
    <source>
        <strain evidence="2 3">NRRL 20693</strain>
    </source>
</reference>
<proteinExistence type="predicted"/>
<dbReference type="GO" id="GO:0008265">
    <property type="term" value="F:molybdenum cofactor sulfurtransferase activity"/>
    <property type="evidence" value="ECO:0007669"/>
    <property type="project" value="TreeGrafter"/>
</dbReference>